<comment type="caution">
    <text evidence="2">The sequence shown here is derived from an EMBL/GenBank/DDBJ whole genome shotgun (WGS) entry which is preliminary data.</text>
</comment>
<proteinExistence type="predicted"/>
<evidence type="ECO:0000259" key="1">
    <source>
        <dbReference type="PROSITE" id="PS50853"/>
    </source>
</evidence>
<feature type="domain" description="Fibronectin type-III" evidence="1">
    <location>
        <begin position="157"/>
        <end position="250"/>
    </location>
</feature>
<evidence type="ECO:0000313" key="2">
    <source>
        <dbReference type="EMBL" id="OGH62129.1"/>
    </source>
</evidence>
<dbReference type="Gene3D" id="2.60.40.10">
    <property type="entry name" value="Immunoglobulins"/>
    <property type="match status" value="2"/>
</dbReference>
<dbReference type="AlphaFoldDB" id="A0A1F6LRX7"/>
<reference evidence="2 3" key="1">
    <citation type="journal article" date="2016" name="Nat. Commun.">
        <title>Thousands of microbial genomes shed light on interconnected biogeochemical processes in an aquifer system.</title>
        <authorList>
            <person name="Anantharaman K."/>
            <person name="Brown C.T."/>
            <person name="Hug L.A."/>
            <person name="Sharon I."/>
            <person name="Castelle C.J."/>
            <person name="Probst A.J."/>
            <person name="Thomas B.C."/>
            <person name="Singh A."/>
            <person name="Wilkins M.J."/>
            <person name="Karaoz U."/>
            <person name="Brodie E.L."/>
            <person name="Williams K.H."/>
            <person name="Hubbard S.S."/>
            <person name="Banfield J.F."/>
        </authorList>
    </citation>
    <scope>NUCLEOTIDE SEQUENCE [LARGE SCALE GENOMIC DNA]</scope>
</reference>
<organism evidence="2 3">
    <name type="scientific">Candidatus Magasanikbacteria bacterium RIFCSPHIGHO2_01_FULL_50_8</name>
    <dbReference type="NCBI Taxonomy" id="1798674"/>
    <lineage>
        <taxon>Bacteria</taxon>
        <taxon>Candidatus Magasanikiibacteriota</taxon>
    </lineage>
</organism>
<dbReference type="PROSITE" id="PS50853">
    <property type="entry name" value="FN3"/>
    <property type="match status" value="1"/>
</dbReference>
<evidence type="ECO:0000313" key="3">
    <source>
        <dbReference type="Proteomes" id="UP000176329"/>
    </source>
</evidence>
<sequence length="341" mass="36796">MDGKPTGDTGYNEWWAATSTHYTAVSDNCNSSDITYVSTTSTNATEVYTNSAFGFPGVPDGAKITTIEIGHCLSFADFGATSTVDIFYRYNSATSTVDTVTPTGFSSPSGFSTSTWSLSDIKSSTSTIDFGFRLASGTKGAKLYATQMLVSYARLTKPAQFTVVNVNSSQNLISWNDTTEAEQNYVIQRSTNNPFSGWSTLATLNANTTSTLDTGLTANTVYCYRVAPKNWAVTGPYSNVGCKATATYAPTSGINLVATSTPGGYVQLTWTDYSDNEDGYVVERSSDNNSWVGLAMLLFNSTKYTDHGVTSGNTYYYRVSNFNDVGFVDDAYDQHTSITLP</sequence>
<dbReference type="CDD" id="cd00063">
    <property type="entry name" value="FN3"/>
    <property type="match status" value="2"/>
</dbReference>
<dbReference type="InterPro" id="IPR013783">
    <property type="entry name" value="Ig-like_fold"/>
</dbReference>
<dbReference type="Proteomes" id="UP000176329">
    <property type="component" value="Unassembled WGS sequence"/>
</dbReference>
<gene>
    <name evidence="2" type="ORF">A2848_01480</name>
</gene>
<accession>A0A1F6LRX7</accession>
<name>A0A1F6LRX7_9BACT</name>
<protein>
    <recommendedName>
        <fullName evidence="1">Fibronectin type-III domain-containing protein</fullName>
    </recommendedName>
</protein>
<dbReference type="SMART" id="SM00060">
    <property type="entry name" value="FN3"/>
    <property type="match status" value="2"/>
</dbReference>
<dbReference type="InterPro" id="IPR003961">
    <property type="entry name" value="FN3_dom"/>
</dbReference>
<dbReference type="InterPro" id="IPR036116">
    <property type="entry name" value="FN3_sf"/>
</dbReference>
<dbReference type="EMBL" id="MFPV01000020">
    <property type="protein sequence ID" value="OGH62129.1"/>
    <property type="molecule type" value="Genomic_DNA"/>
</dbReference>
<dbReference type="SUPFAM" id="SSF49265">
    <property type="entry name" value="Fibronectin type III"/>
    <property type="match status" value="1"/>
</dbReference>